<reference evidence="2 3" key="1">
    <citation type="journal article" date="2020" name="Harmful Algae">
        <title>Molecular and morphological characterization of a novel dihydroanatoxin-a producing Microcoleus species (cyanobacteria) from the Russian River, California, USA.</title>
        <authorList>
            <person name="Conklin K.Y."/>
            <person name="Stancheva R."/>
            <person name="Otten T.G."/>
            <person name="Fadness R."/>
            <person name="Boyer G.L."/>
            <person name="Read B."/>
            <person name="Zhang X."/>
            <person name="Sheath R.G."/>
        </authorList>
    </citation>
    <scope>NUCLEOTIDE SEQUENCE [LARGE SCALE GENOMIC DNA]</scope>
    <source>
        <strain evidence="2 3">PTRS2</strain>
    </source>
</reference>
<name>A0ABU8YQI6_9CYAN</name>
<evidence type="ECO:0000256" key="1">
    <source>
        <dbReference type="SAM" id="MobiDB-lite"/>
    </source>
</evidence>
<keyword evidence="3" id="KW-1185">Reference proteome</keyword>
<proteinExistence type="predicted"/>
<evidence type="ECO:0000313" key="2">
    <source>
        <dbReference type="EMBL" id="MEK0186699.1"/>
    </source>
</evidence>
<comment type="caution">
    <text evidence="2">The sequence shown here is derived from an EMBL/GenBank/DDBJ whole genome shotgun (WGS) entry which is preliminary data.</text>
</comment>
<feature type="region of interest" description="Disordered" evidence="1">
    <location>
        <begin position="94"/>
        <end position="115"/>
    </location>
</feature>
<accession>A0ABU8YQI6</accession>
<sequence>MTSKQVTLSGFDQFAPKAFLIALARFEAPLSPELIAEVNEVGAYLVSGELQKAAVLIDIAQKDAAFFECFNEAYEALQELDESEEKNKYLAELDENTPPRQTDDYNNFLAPPLTNPNPQNVARKLLGKATDLVERVYRLRF</sequence>
<gene>
    <name evidence="2" type="ORF">WMG39_17840</name>
</gene>
<protein>
    <submittedName>
        <fullName evidence="2">Uncharacterized protein</fullName>
    </submittedName>
</protein>
<dbReference type="Proteomes" id="UP001384579">
    <property type="component" value="Unassembled WGS sequence"/>
</dbReference>
<organism evidence="2 3">
    <name type="scientific">Microcoleus anatoxicus PTRS2</name>
    <dbReference type="NCBI Taxonomy" id="2705321"/>
    <lineage>
        <taxon>Bacteria</taxon>
        <taxon>Bacillati</taxon>
        <taxon>Cyanobacteriota</taxon>
        <taxon>Cyanophyceae</taxon>
        <taxon>Oscillatoriophycideae</taxon>
        <taxon>Oscillatoriales</taxon>
        <taxon>Microcoleaceae</taxon>
        <taxon>Microcoleus</taxon>
        <taxon>Microcoleus anatoxicus</taxon>
    </lineage>
</organism>
<dbReference type="RefSeq" id="WP_340524512.1">
    <property type="nucleotide sequence ID" value="NZ_JBBLXS010000247.1"/>
</dbReference>
<evidence type="ECO:0000313" key="3">
    <source>
        <dbReference type="Proteomes" id="UP001384579"/>
    </source>
</evidence>
<dbReference type="EMBL" id="JBBLXS010000247">
    <property type="protein sequence ID" value="MEK0186699.1"/>
    <property type="molecule type" value="Genomic_DNA"/>
</dbReference>